<name>F8PCY4_SERL9</name>
<dbReference type="HOGENOM" id="CLU_824287_0_0_1"/>
<accession>F8PCY4</accession>
<organism>
    <name type="scientific">Serpula lacrymans var. lacrymans (strain S7.9)</name>
    <name type="common">Dry rot fungus</name>
    <dbReference type="NCBI Taxonomy" id="578457"/>
    <lineage>
        <taxon>Eukaryota</taxon>
        <taxon>Fungi</taxon>
        <taxon>Dikarya</taxon>
        <taxon>Basidiomycota</taxon>
        <taxon>Agaricomycotina</taxon>
        <taxon>Agaricomycetes</taxon>
        <taxon>Agaricomycetidae</taxon>
        <taxon>Boletales</taxon>
        <taxon>Coniophorineae</taxon>
        <taxon>Serpulaceae</taxon>
        <taxon>Serpula</taxon>
    </lineage>
</organism>
<evidence type="ECO:0000313" key="1">
    <source>
        <dbReference type="EMBL" id="EGO19083.1"/>
    </source>
</evidence>
<dbReference type="EMBL" id="GL945445">
    <property type="protein sequence ID" value="EGO19083.1"/>
    <property type="molecule type" value="Genomic_DNA"/>
</dbReference>
<dbReference type="OrthoDB" id="2786161at2759"/>
<reference evidence="1" key="1">
    <citation type="submission" date="2011-04" db="EMBL/GenBank/DDBJ databases">
        <title>Evolution of plant cell wall degrading machinery underlies the functional diversity of forest fungi.</title>
        <authorList>
            <consortium name="US DOE Joint Genome Institute (JGI-PGF)"/>
            <person name="Eastwood D.C."/>
            <person name="Floudas D."/>
            <person name="Binder M."/>
            <person name="Majcherczyk A."/>
            <person name="Schneider P."/>
            <person name="Aerts A."/>
            <person name="Asiegbu F.O."/>
            <person name="Baker S.E."/>
            <person name="Barry K."/>
            <person name="Bendiksby M."/>
            <person name="Blumentritt M."/>
            <person name="Coutinho P.M."/>
            <person name="Cullen D."/>
            <person name="Cullen D."/>
            <person name="Gathman A."/>
            <person name="Goodell B."/>
            <person name="Henrissat B."/>
            <person name="Ihrmark K."/>
            <person name="Kauserud H."/>
            <person name="Kohler A."/>
            <person name="LaButti K."/>
            <person name="Lapidus A."/>
            <person name="Lavin J.L."/>
            <person name="Lee Y.-H."/>
            <person name="Lindquist E."/>
            <person name="Lilly W."/>
            <person name="Lucas S."/>
            <person name="Morin E."/>
            <person name="Murat C."/>
            <person name="Oguiza J.A."/>
            <person name="Park J."/>
            <person name="Pisabarro A.G."/>
            <person name="Riley R."/>
            <person name="Rosling A."/>
            <person name="Salamov A."/>
            <person name="Schmidt O."/>
            <person name="Schmutz J."/>
            <person name="Skrede I."/>
            <person name="Stenlid J."/>
            <person name="Wiebenga A."/>
            <person name="Xie X."/>
            <person name="Kues U."/>
            <person name="Hibbett D.S."/>
            <person name="Hoffmeister D."/>
            <person name="Hogberg N."/>
            <person name="Martin F."/>
            <person name="Grigoriev I.V."/>
            <person name="Watkinson S.C."/>
        </authorList>
    </citation>
    <scope>NUCLEOTIDE SEQUENCE</scope>
    <source>
        <strain evidence="1">S7.9</strain>
    </source>
</reference>
<dbReference type="GeneID" id="18815947"/>
<dbReference type="KEGG" id="sla:SERLADRAFT_443618"/>
<sequence length="337" mass="37285">MDAVYLYQSCVVHEQCDKTTQQIAITEIAGLAHFYVFNHSKTVMATPTFTIFATELWLKEQVLLAKYPKIKSGYKGMVFSEIIAQQLSGGEFVRDMIVAVMVKGAGGSADTLAAYNIKYLRSALAVDSPNFDLIRVLIFILMVSCDGNGEILAAFERRSGITFATKAFLAAANRITKSMDFDVLQTLRVSYLFFDNMSLLQTNPGWIAKALEAGLLSAFLLSCSVVETKLDSSLAMVAVKVFDIIKKAFVLHSVLLALEQPFQEIIESDIAKPRVAGLLWKEWVSFTDMAKERLMIMDVADMCRVTKSSSSRTCGFSAVSGFDIDVPNFMHSLTFIS</sequence>
<proteinExistence type="predicted"/>
<dbReference type="Proteomes" id="UP000008064">
    <property type="component" value="Unassembled WGS sequence"/>
</dbReference>
<dbReference type="RefSeq" id="XP_007324307.1">
    <property type="nucleotide sequence ID" value="XM_007324245.1"/>
</dbReference>
<protein>
    <submittedName>
        <fullName evidence="1">Uncharacterized protein</fullName>
    </submittedName>
</protein>
<gene>
    <name evidence="1" type="ORF">SERLADRAFT_443618</name>
</gene>
<dbReference type="AlphaFoldDB" id="F8PCY4"/>